<name>R0IB26_EXST2</name>
<evidence type="ECO:0000313" key="3">
    <source>
        <dbReference type="Proteomes" id="UP000016935"/>
    </source>
</evidence>
<accession>R0IB26</accession>
<dbReference type="AlphaFoldDB" id="R0IB26"/>
<feature type="region of interest" description="Disordered" evidence="1">
    <location>
        <begin position="61"/>
        <end position="81"/>
    </location>
</feature>
<dbReference type="RefSeq" id="XP_008029688.1">
    <property type="nucleotide sequence ID" value="XM_008031497.1"/>
</dbReference>
<dbReference type="GeneID" id="19397612"/>
<reference evidence="2 3" key="1">
    <citation type="journal article" date="2012" name="PLoS Pathog.">
        <title>Diverse lifestyles and strategies of plant pathogenesis encoded in the genomes of eighteen Dothideomycetes fungi.</title>
        <authorList>
            <person name="Ohm R.A."/>
            <person name="Feau N."/>
            <person name="Henrissat B."/>
            <person name="Schoch C.L."/>
            <person name="Horwitz B.A."/>
            <person name="Barry K.W."/>
            <person name="Condon B.J."/>
            <person name="Copeland A.C."/>
            <person name="Dhillon B."/>
            <person name="Glaser F."/>
            <person name="Hesse C.N."/>
            <person name="Kosti I."/>
            <person name="LaButti K."/>
            <person name="Lindquist E.A."/>
            <person name="Lucas S."/>
            <person name="Salamov A.A."/>
            <person name="Bradshaw R.E."/>
            <person name="Ciuffetti L."/>
            <person name="Hamelin R.C."/>
            <person name="Kema G.H.J."/>
            <person name="Lawrence C."/>
            <person name="Scott J.A."/>
            <person name="Spatafora J.W."/>
            <person name="Turgeon B.G."/>
            <person name="de Wit P.J.G.M."/>
            <person name="Zhong S."/>
            <person name="Goodwin S.B."/>
            <person name="Grigoriev I.V."/>
        </authorList>
    </citation>
    <scope>NUCLEOTIDE SEQUENCE [LARGE SCALE GENOMIC DNA]</scope>
    <source>
        <strain evidence="3">28A</strain>
    </source>
</reference>
<reference evidence="2 3" key="2">
    <citation type="journal article" date="2013" name="PLoS Genet.">
        <title>Comparative genome structure, secondary metabolite, and effector coding capacity across Cochliobolus pathogens.</title>
        <authorList>
            <person name="Condon B.J."/>
            <person name="Leng Y."/>
            <person name="Wu D."/>
            <person name="Bushley K.E."/>
            <person name="Ohm R.A."/>
            <person name="Otillar R."/>
            <person name="Martin J."/>
            <person name="Schackwitz W."/>
            <person name="Grimwood J."/>
            <person name="MohdZainudin N."/>
            <person name="Xue C."/>
            <person name="Wang R."/>
            <person name="Manning V.A."/>
            <person name="Dhillon B."/>
            <person name="Tu Z.J."/>
            <person name="Steffenson B.J."/>
            <person name="Salamov A."/>
            <person name="Sun H."/>
            <person name="Lowry S."/>
            <person name="LaButti K."/>
            <person name="Han J."/>
            <person name="Copeland A."/>
            <person name="Lindquist E."/>
            <person name="Barry K."/>
            <person name="Schmutz J."/>
            <person name="Baker S.E."/>
            <person name="Ciuffetti L.M."/>
            <person name="Grigoriev I.V."/>
            <person name="Zhong S."/>
            <person name="Turgeon B.G."/>
        </authorList>
    </citation>
    <scope>NUCLEOTIDE SEQUENCE [LARGE SCALE GENOMIC DNA]</scope>
    <source>
        <strain evidence="3">28A</strain>
    </source>
</reference>
<sequence>MFTSLPTRDPSPNRQTYTLTTMTANRVSERHHAAGWISAQGSGLEAAELDEQRLAIAKASSRHSKCQSYQEERVHSNASLI</sequence>
<organism evidence="2 3">
    <name type="scientific">Exserohilum turcicum (strain 28A)</name>
    <name type="common">Northern leaf blight fungus</name>
    <name type="synonym">Setosphaeria turcica</name>
    <dbReference type="NCBI Taxonomy" id="671987"/>
    <lineage>
        <taxon>Eukaryota</taxon>
        <taxon>Fungi</taxon>
        <taxon>Dikarya</taxon>
        <taxon>Ascomycota</taxon>
        <taxon>Pezizomycotina</taxon>
        <taxon>Dothideomycetes</taxon>
        <taxon>Pleosporomycetidae</taxon>
        <taxon>Pleosporales</taxon>
        <taxon>Pleosporineae</taxon>
        <taxon>Pleosporaceae</taxon>
        <taxon>Exserohilum</taxon>
    </lineage>
</organism>
<dbReference type="HOGENOM" id="CLU_2575359_0_0_1"/>
<proteinExistence type="predicted"/>
<protein>
    <submittedName>
        <fullName evidence="2">Uncharacterized protein</fullName>
    </submittedName>
</protein>
<evidence type="ECO:0000313" key="2">
    <source>
        <dbReference type="EMBL" id="EOA82595.1"/>
    </source>
</evidence>
<keyword evidence="3" id="KW-1185">Reference proteome</keyword>
<evidence type="ECO:0000256" key="1">
    <source>
        <dbReference type="SAM" id="MobiDB-lite"/>
    </source>
</evidence>
<dbReference type="Proteomes" id="UP000016935">
    <property type="component" value="Unassembled WGS sequence"/>
</dbReference>
<dbReference type="EMBL" id="KB908844">
    <property type="protein sequence ID" value="EOA82595.1"/>
    <property type="molecule type" value="Genomic_DNA"/>
</dbReference>
<gene>
    <name evidence="2" type="ORF">SETTUDRAFT_156341</name>
</gene>